<evidence type="ECO:0000313" key="2">
    <source>
        <dbReference type="Proteomes" id="UP000658656"/>
    </source>
</evidence>
<proteinExistence type="predicted"/>
<comment type="caution">
    <text evidence="1">The sequence shown here is derived from an EMBL/GenBank/DDBJ whole genome shotgun (WGS) entry which is preliminary data.</text>
</comment>
<reference evidence="1" key="2">
    <citation type="submission" date="2020-09" db="EMBL/GenBank/DDBJ databases">
        <authorList>
            <person name="Sun Q."/>
            <person name="Zhou Y."/>
        </authorList>
    </citation>
    <scope>NUCLEOTIDE SEQUENCE</scope>
    <source>
        <strain evidence="1">CGMCC 4.7679</strain>
    </source>
</reference>
<dbReference type="Proteomes" id="UP000658656">
    <property type="component" value="Unassembled WGS sequence"/>
</dbReference>
<keyword evidence="2" id="KW-1185">Reference proteome</keyword>
<reference evidence="1" key="1">
    <citation type="journal article" date="2014" name="Int. J. Syst. Evol. Microbiol.">
        <title>Complete genome sequence of Corynebacterium casei LMG S-19264T (=DSM 44701T), isolated from a smear-ripened cheese.</title>
        <authorList>
            <consortium name="US DOE Joint Genome Institute (JGI-PGF)"/>
            <person name="Walter F."/>
            <person name="Albersmeier A."/>
            <person name="Kalinowski J."/>
            <person name="Ruckert C."/>
        </authorList>
    </citation>
    <scope>NUCLEOTIDE SEQUENCE</scope>
    <source>
        <strain evidence="1">CGMCC 4.7679</strain>
    </source>
</reference>
<evidence type="ECO:0008006" key="3">
    <source>
        <dbReference type="Google" id="ProtNLM"/>
    </source>
</evidence>
<sequence length="325" mass="35224">MGIMSGYHLQLAGAEVTFLVRPQRAEKLSRPQLLYSYDDVSVQPFSGYRVLSDVTEVGDRAYDYIIVTLDGASARSAEGTAMLSDLGNAVRDTSAVVIIGGIGLGLRRHCLDTLGIDEERVISGALSLLAHQVASANLPIHPPTDPALLAQADLAYRTLPTGSFTVEDRFPAVATRFKALYDACSVSHCDIVDHRQFPAQVAIVFPVFAACELMGWPPAAQFNDHKDTWNLAVDAVREVVSLDEYRPAGQPTGSEFLTHMMAAAEEQALPLDVNAFNAFHHGGKVAQQDLELLQDHVSAGEREGKPMVALRQLIAELTAFRQQAA</sequence>
<evidence type="ECO:0000313" key="1">
    <source>
        <dbReference type="EMBL" id="GHF68313.1"/>
    </source>
</evidence>
<dbReference type="AlphaFoldDB" id="A0A8H9IW21"/>
<dbReference type="EMBL" id="BNAV01000007">
    <property type="protein sequence ID" value="GHF68313.1"/>
    <property type="molecule type" value="Genomic_DNA"/>
</dbReference>
<accession>A0A8H9IW21</accession>
<protein>
    <recommendedName>
        <fullName evidence="3">Ketopantoate reductase</fullName>
    </recommendedName>
</protein>
<organism evidence="1 2">
    <name type="scientific">Amycolatopsis bartoniae</name>
    <dbReference type="NCBI Taxonomy" id="941986"/>
    <lineage>
        <taxon>Bacteria</taxon>
        <taxon>Bacillati</taxon>
        <taxon>Actinomycetota</taxon>
        <taxon>Actinomycetes</taxon>
        <taxon>Pseudonocardiales</taxon>
        <taxon>Pseudonocardiaceae</taxon>
        <taxon>Amycolatopsis</taxon>
    </lineage>
</organism>
<name>A0A8H9IW21_9PSEU</name>
<dbReference type="Gene3D" id="3.40.50.720">
    <property type="entry name" value="NAD(P)-binding Rossmann-like Domain"/>
    <property type="match status" value="1"/>
</dbReference>
<gene>
    <name evidence="1" type="ORF">GCM10017566_47670</name>
</gene>